<keyword evidence="2" id="KW-1185">Reference proteome</keyword>
<accession>A0A6M0RRB9</accession>
<protein>
    <submittedName>
        <fullName evidence="1">Uncharacterized protein</fullName>
    </submittedName>
</protein>
<evidence type="ECO:0000313" key="1">
    <source>
        <dbReference type="EMBL" id="NEZ58410.1"/>
    </source>
</evidence>
<evidence type="ECO:0000313" key="2">
    <source>
        <dbReference type="Proteomes" id="UP000481033"/>
    </source>
</evidence>
<name>A0A6M0RRB9_9CYAN</name>
<comment type="caution">
    <text evidence="1">The sequence shown here is derived from an EMBL/GenBank/DDBJ whole genome shotgun (WGS) entry which is preliminary data.</text>
</comment>
<dbReference type="Proteomes" id="UP000481033">
    <property type="component" value="Unassembled WGS sequence"/>
</dbReference>
<dbReference type="EMBL" id="QXHD01000004">
    <property type="protein sequence ID" value="NEZ58410.1"/>
    <property type="molecule type" value="Genomic_DNA"/>
</dbReference>
<sequence>MTWSTAAFMISALGVVAYFMFKTSSQPVISELPVITENYCQDDFESNEIIVEELLRLKTQIEEKWTNFCQNKLDGALYDTAIIKATEGKFSTSFIRLCKIPEGSGSEYFKEAQFLFSLWEQNRNTSGKPQEIRPLLESFFQNQQDPRKNCPAAREVLEKL</sequence>
<proteinExistence type="predicted"/>
<dbReference type="AlphaFoldDB" id="A0A6M0RRB9"/>
<reference evidence="1 2" key="1">
    <citation type="journal article" date="2020" name="Microb. Ecol.">
        <title>Ecogenomics of the Marine Benthic Filamentous Cyanobacterium Adonisia.</title>
        <authorList>
            <person name="Walter J.M."/>
            <person name="Coutinho F.H."/>
            <person name="Leomil L."/>
            <person name="Hargreaves P.I."/>
            <person name="Campeao M.E."/>
            <person name="Vieira V.V."/>
            <person name="Silva B.S."/>
            <person name="Fistarol G.O."/>
            <person name="Salomon P.S."/>
            <person name="Sawabe T."/>
            <person name="Mino S."/>
            <person name="Hosokawa M."/>
            <person name="Miyashita H."/>
            <person name="Maruyama F."/>
            <person name="van Verk M.C."/>
            <person name="Dutilh B.E."/>
            <person name="Thompson C.C."/>
            <person name="Thompson F.L."/>
        </authorList>
    </citation>
    <scope>NUCLEOTIDE SEQUENCE [LARGE SCALE GENOMIC DNA]</scope>
    <source>
        <strain evidence="1 2">CCMR0081</strain>
    </source>
</reference>
<gene>
    <name evidence="1" type="ORF">DXZ20_22740</name>
</gene>
<organism evidence="1 2">
    <name type="scientific">Adonisia turfae CCMR0081</name>
    <dbReference type="NCBI Taxonomy" id="2292702"/>
    <lineage>
        <taxon>Bacteria</taxon>
        <taxon>Bacillati</taxon>
        <taxon>Cyanobacteriota</taxon>
        <taxon>Adonisia</taxon>
        <taxon>Adonisia turfae</taxon>
    </lineage>
</organism>